<reference evidence="2 3" key="1">
    <citation type="submission" date="2023-10" db="EMBL/GenBank/DDBJ databases">
        <authorList>
            <person name="Maclean D."/>
            <person name="Macfadyen A."/>
        </authorList>
    </citation>
    <scope>NUCLEOTIDE SEQUENCE [LARGE SCALE GENOMIC DNA]</scope>
</reference>
<sequence>MNLFKKFKDYVLGEDLKPKADCPPEDLSGPQPRAGSHRKVATKQPAQPVLQNPGYGSSGGVQGLDWYTKGLKEDSDGDVASEFLEESSTPSRRVQQSSASADTPASLKVQSHDLRPAGPGDVIVHGGEVHLVSSDR</sequence>
<comment type="caution">
    <text evidence="2">The sequence shown here is derived from an EMBL/GenBank/DDBJ whole genome shotgun (WGS) entry which is preliminary data.</text>
</comment>
<dbReference type="EMBL" id="CAUYUE010000010">
    <property type="protein sequence ID" value="CAK0784572.1"/>
    <property type="molecule type" value="Genomic_DNA"/>
</dbReference>
<evidence type="ECO:0000256" key="1">
    <source>
        <dbReference type="SAM" id="MobiDB-lite"/>
    </source>
</evidence>
<feature type="compositionally biased region" description="Acidic residues" evidence="1">
    <location>
        <begin position="75"/>
        <end position="85"/>
    </location>
</feature>
<evidence type="ECO:0000313" key="3">
    <source>
        <dbReference type="Proteomes" id="UP001314263"/>
    </source>
</evidence>
<proteinExistence type="predicted"/>
<evidence type="ECO:0000313" key="2">
    <source>
        <dbReference type="EMBL" id="CAK0784572.1"/>
    </source>
</evidence>
<protein>
    <submittedName>
        <fullName evidence="2">Uncharacterized protein</fullName>
    </submittedName>
</protein>
<keyword evidence="3" id="KW-1185">Reference proteome</keyword>
<feature type="compositionally biased region" description="Polar residues" evidence="1">
    <location>
        <begin position="86"/>
        <end position="103"/>
    </location>
</feature>
<dbReference type="PANTHER" id="PTHR35750:SF1">
    <property type="entry name" value="PHOSPHOLIPID HYDROPEROXIDE GLUTATHIONE PEROXIDASE"/>
    <property type="match status" value="1"/>
</dbReference>
<dbReference type="AlphaFoldDB" id="A0AAV1IEF2"/>
<name>A0AAV1IEF2_9CHLO</name>
<organism evidence="2 3">
    <name type="scientific">Coccomyxa viridis</name>
    <dbReference type="NCBI Taxonomy" id="1274662"/>
    <lineage>
        <taxon>Eukaryota</taxon>
        <taxon>Viridiplantae</taxon>
        <taxon>Chlorophyta</taxon>
        <taxon>core chlorophytes</taxon>
        <taxon>Trebouxiophyceae</taxon>
        <taxon>Trebouxiophyceae incertae sedis</taxon>
        <taxon>Coccomyxaceae</taxon>
        <taxon>Coccomyxa</taxon>
    </lineage>
</organism>
<accession>A0AAV1IEF2</accession>
<dbReference type="PANTHER" id="PTHR35750">
    <property type="entry name" value="PHOSPHOLIPID HYDROPEROXIDE GLUTATHIONE PEROXIDASE"/>
    <property type="match status" value="1"/>
</dbReference>
<feature type="region of interest" description="Disordered" evidence="1">
    <location>
        <begin position="15"/>
        <end position="124"/>
    </location>
</feature>
<gene>
    <name evidence="2" type="ORF">CVIRNUC_007776</name>
</gene>
<dbReference type="Proteomes" id="UP001314263">
    <property type="component" value="Unassembled WGS sequence"/>
</dbReference>